<organism evidence="3 4">
    <name type="scientific">Mycena indigotica</name>
    <dbReference type="NCBI Taxonomy" id="2126181"/>
    <lineage>
        <taxon>Eukaryota</taxon>
        <taxon>Fungi</taxon>
        <taxon>Dikarya</taxon>
        <taxon>Basidiomycota</taxon>
        <taxon>Agaricomycotina</taxon>
        <taxon>Agaricomycetes</taxon>
        <taxon>Agaricomycetidae</taxon>
        <taxon>Agaricales</taxon>
        <taxon>Marasmiineae</taxon>
        <taxon>Mycenaceae</taxon>
        <taxon>Mycena</taxon>
    </lineage>
</organism>
<evidence type="ECO:0000313" key="3">
    <source>
        <dbReference type="EMBL" id="KAF7302139.1"/>
    </source>
</evidence>
<feature type="compositionally biased region" description="Polar residues" evidence="1">
    <location>
        <begin position="359"/>
        <end position="371"/>
    </location>
</feature>
<name>A0A8H6W7I7_9AGAR</name>
<dbReference type="GeneID" id="59347011"/>
<dbReference type="Proteomes" id="UP000636479">
    <property type="component" value="Unassembled WGS sequence"/>
</dbReference>
<feature type="region of interest" description="Disordered" evidence="1">
    <location>
        <begin position="254"/>
        <end position="292"/>
    </location>
</feature>
<dbReference type="PROSITE" id="PS50181">
    <property type="entry name" value="FBOX"/>
    <property type="match status" value="1"/>
</dbReference>
<evidence type="ECO:0000259" key="2">
    <source>
        <dbReference type="PROSITE" id="PS50181"/>
    </source>
</evidence>
<dbReference type="EMBL" id="JACAZF010000006">
    <property type="protein sequence ID" value="KAF7302139.1"/>
    <property type="molecule type" value="Genomic_DNA"/>
</dbReference>
<sequence length="657" mass="73439">MARIVRKEVEESSTPLARNLVDLNDDVLLIIFEYLNHEDRLKVSTLCQRLRVALLPRIFRAVGWASVASDFPPRELWSFVQIFSVSGYEIPEFTPPIRQDIVAQIRAAFAGMKRLTTVIIDDIKGGLWPELLDAFSMLPSACYLELGSHWEPRQEDEAYTVLRPRRRSIPLASFRFPFPFVYATVQDAEQAARRRPPGLDHEIHNIRTILATAAETLSFVYLPGEIFPAMHGSTWSALTELFLEGLWPVEKTSGPIVKAPSIPPREPFSQPRPRQPAEPADEHPSVHEDESEAAALAEITLPVSTLVSPTTVDENIPKVEAFILPSKGSKTTEGEVVSESSTAALPDDLIPVSGEGNGLSVTTASKTTINESPPSPSSSSLSTTPRPVESLGVHPDSSATSTLSSSEHSPLLSIFEAMPHLRIVKMHLVHQMEDPKPMGGVICASDVLPKSPTTFLRHLTQFQVTSLSPNDRTLEFLPASLDFLSFSRHPYMLPWGTFRAQTPSSVLTLLKRAAFPCLTTLKIWYMIDSLSDIEFVANGKSLATELKGRWDPAPVAKRLVSRLKDLRAFYFDSSPPERQGKRPYTFIDKEIGEYLIRLQDMAEDIVSSAPWLQQIAMNTERGSNPEYYWRIWNVVRDVDGKITLEDPPPDILYNYFD</sequence>
<protein>
    <submittedName>
        <fullName evidence="3">F-box domain-containing protein</fullName>
    </submittedName>
</protein>
<dbReference type="InterPro" id="IPR036047">
    <property type="entry name" value="F-box-like_dom_sf"/>
</dbReference>
<dbReference type="Pfam" id="PF00646">
    <property type="entry name" value="F-box"/>
    <property type="match status" value="1"/>
</dbReference>
<feature type="region of interest" description="Disordered" evidence="1">
    <location>
        <begin position="329"/>
        <end position="405"/>
    </location>
</feature>
<reference evidence="3" key="1">
    <citation type="submission" date="2020-05" db="EMBL/GenBank/DDBJ databases">
        <title>Mycena genomes resolve the evolution of fungal bioluminescence.</title>
        <authorList>
            <person name="Tsai I.J."/>
        </authorList>
    </citation>
    <scope>NUCLEOTIDE SEQUENCE</scope>
    <source>
        <strain evidence="3">171206Taipei</strain>
    </source>
</reference>
<comment type="caution">
    <text evidence="3">The sequence shown here is derived from an EMBL/GenBank/DDBJ whole genome shotgun (WGS) entry which is preliminary data.</text>
</comment>
<evidence type="ECO:0000313" key="4">
    <source>
        <dbReference type="Proteomes" id="UP000636479"/>
    </source>
</evidence>
<accession>A0A8H6W7I7</accession>
<feature type="domain" description="F-box" evidence="2">
    <location>
        <begin position="17"/>
        <end position="62"/>
    </location>
</feature>
<keyword evidence="4" id="KW-1185">Reference proteome</keyword>
<proteinExistence type="predicted"/>
<dbReference type="InterPro" id="IPR001810">
    <property type="entry name" value="F-box_dom"/>
</dbReference>
<dbReference type="RefSeq" id="XP_037220139.1">
    <property type="nucleotide sequence ID" value="XM_037364495.1"/>
</dbReference>
<dbReference type="AlphaFoldDB" id="A0A8H6W7I7"/>
<dbReference type="SUPFAM" id="SSF81383">
    <property type="entry name" value="F-box domain"/>
    <property type="match status" value="1"/>
</dbReference>
<gene>
    <name evidence="3" type="ORF">MIND_00780700</name>
</gene>
<feature type="compositionally biased region" description="Low complexity" evidence="1">
    <location>
        <begin position="377"/>
        <end position="387"/>
    </location>
</feature>
<dbReference type="OrthoDB" id="3047730at2759"/>
<evidence type="ECO:0000256" key="1">
    <source>
        <dbReference type="SAM" id="MobiDB-lite"/>
    </source>
</evidence>